<feature type="region of interest" description="Disordered" evidence="1">
    <location>
        <begin position="246"/>
        <end position="347"/>
    </location>
</feature>
<evidence type="ECO:0000313" key="5">
    <source>
        <dbReference type="Proteomes" id="UP001057291"/>
    </source>
</evidence>
<feature type="signal peptide" evidence="2">
    <location>
        <begin position="1"/>
        <end position="23"/>
    </location>
</feature>
<proteinExistence type="predicted"/>
<dbReference type="AlphaFoldDB" id="A0AAV4LDY0"/>
<feature type="chain" id="PRO_5043439161" description="SLH domain-containing protein" evidence="2">
    <location>
        <begin position="24"/>
        <end position="347"/>
    </location>
</feature>
<evidence type="ECO:0000256" key="2">
    <source>
        <dbReference type="SAM" id="SignalP"/>
    </source>
</evidence>
<dbReference type="EMBL" id="BOQE01000001">
    <property type="protein sequence ID" value="GIM45627.1"/>
    <property type="molecule type" value="Genomic_DNA"/>
</dbReference>
<feature type="domain" description="SLH" evidence="3">
    <location>
        <begin position="185"/>
        <end position="248"/>
    </location>
</feature>
<dbReference type="PANTHER" id="PTHR43308:SF5">
    <property type="entry name" value="S-LAYER PROTEIN _ PEPTIDOGLYCAN ENDO-BETA-N-ACETYLGLUCOSAMINIDASE"/>
    <property type="match status" value="1"/>
</dbReference>
<feature type="compositionally biased region" description="Low complexity" evidence="1">
    <location>
        <begin position="249"/>
        <end position="296"/>
    </location>
</feature>
<feature type="compositionally biased region" description="Polar residues" evidence="1">
    <location>
        <begin position="297"/>
        <end position="309"/>
    </location>
</feature>
<feature type="domain" description="SLH" evidence="3">
    <location>
        <begin position="49"/>
        <end position="112"/>
    </location>
</feature>
<reference evidence="4" key="1">
    <citation type="journal article" date="2023" name="Int. J. Syst. Evol. Microbiol.">
        <title>Collibacillus ludicampi gen. nov., sp. nov., a new soil bacterium of the family Alicyclobacillaceae.</title>
        <authorList>
            <person name="Jojima T."/>
            <person name="Ioku Y."/>
            <person name="Fukuta Y."/>
            <person name="Shirasaka N."/>
            <person name="Matsumura Y."/>
            <person name="Mori M."/>
        </authorList>
    </citation>
    <scope>NUCLEOTIDE SEQUENCE</scope>
    <source>
        <strain evidence="4">TP075</strain>
    </source>
</reference>
<keyword evidence="5" id="KW-1185">Reference proteome</keyword>
<dbReference type="PROSITE" id="PS51272">
    <property type="entry name" value="SLH"/>
    <property type="match status" value="2"/>
</dbReference>
<gene>
    <name evidence="4" type="ORF">DNHGIG_11760</name>
</gene>
<organism evidence="4 5">
    <name type="scientific">Collibacillus ludicampi</name>
    <dbReference type="NCBI Taxonomy" id="2771369"/>
    <lineage>
        <taxon>Bacteria</taxon>
        <taxon>Bacillati</taxon>
        <taxon>Bacillota</taxon>
        <taxon>Bacilli</taxon>
        <taxon>Bacillales</taxon>
        <taxon>Alicyclobacillaceae</taxon>
        <taxon>Collibacillus</taxon>
    </lineage>
</organism>
<sequence length="347" mass="37051">MKKTLTALSLLSTLSLSAVPAFAQSNGKIVTTGKGNAHQNIIINLKQVTNTVDLDDIQGHWAEKYIKDLVKKGILSGRGNHKFVPNGLVTRAEFATMLARYFNLETQSTTQDFEDVPKDSWEFKYVEATKDYFDAYRTLDGGLVFKPNDGAKRQDVTVALVKVLLKLNPSLQLMDADAADQLLKENFPKDENQIAPALRQYVATAVKYDLIHGYGDGTFGPNRVLNRAEAATLLDRLQENSVVVVGDQTGTSTSTTNTNTNTNTNTASNTTTGSTETQSSTSGSIQTQNNTTVTITPSANTGSANNTTENSGSQSTSGTVQSGNGTSTSGTTTVNGSSTATSTTNTH</sequence>
<dbReference type="InterPro" id="IPR051465">
    <property type="entry name" value="Cell_Envelope_Struct_Comp"/>
</dbReference>
<feature type="compositionally biased region" description="Low complexity" evidence="1">
    <location>
        <begin position="310"/>
        <end position="347"/>
    </location>
</feature>
<dbReference type="InterPro" id="IPR001119">
    <property type="entry name" value="SLH_dom"/>
</dbReference>
<evidence type="ECO:0000256" key="1">
    <source>
        <dbReference type="SAM" id="MobiDB-lite"/>
    </source>
</evidence>
<dbReference type="Pfam" id="PF00395">
    <property type="entry name" value="SLH"/>
    <property type="match status" value="2"/>
</dbReference>
<dbReference type="PANTHER" id="PTHR43308">
    <property type="entry name" value="OUTER MEMBRANE PROTEIN ALPHA-RELATED"/>
    <property type="match status" value="1"/>
</dbReference>
<dbReference type="Proteomes" id="UP001057291">
    <property type="component" value="Unassembled WGS sequence"/>
</dbReference>
<evidence type="ECO:0000313" key="4">
    <source>
        <dbReference type="EMBL" id="GIM45627.1"/>
    </source>
</evidence>
<evidence type="ECO:0000259" key="3">
    <source>
        <dbReference type="PROSITE" id="PS51272"/>
    </source>
</evidence>
<dbReference type="RefSeq" id="WP_282198812.1">
    <property type="nucleotide sequence ID" value="NZ_BOQE01000001.1"/>
</dbReference>
<name>A0AAV4LDY0_9BACL</name>
<keyword evidence="2" id="KW-0732">Signal</keyword>
<protein>
    <recommendedName>
        <fullName evidence="3">SLH domain-containing protein</fullName>
    </recommendedName>
</protein>
<accession>A0AAV4LDY0</accession>
<comment type="caution">
    <text evidence="4">The sequence shown here is derived from an EMBL/GenBank/DDBJ whole genome shotgun (WGS) entry which is preliminary data.</text>
</comment>